<comment type="caution">
    <text evidence="13">The sequence shown here is derived from an EMBL/GenBank/DDBJ whole genome shotgun (WGS) entry which is preliminary data.</text>
</comment>
<comment type="similarity">
    <text evidence="9">Belongs to the helicase family.</text>
</comment>
<dbReference type="GO" id="GO:0016887">
    <property type="term" value="F:ATP hydrolysis activity"/>
    <property type="evidence" value="ECO:0007669"/>
    <property type="project" value="RHEA"/>
</dbReference>
<dbReference type="InterPro" id="IPR027417">
    <property type="entry name" value="P-loop_NTPase"/>
</dbReference>
<evidence type="ECO:0000256" key="10">
    <source>
        <dbReference type="SAM" id="MobiDB-lite"/>
    </source>
</evidence>
<protein>
    <recommendedName>
        <fullName evidence="9">ATP-dependent DNA helicase</fullName>
        <ecNumber evidence="9">5.6.2.3</ecNumber>
    </recommendedName>
</protein>
<dbReference type="EC" id="5.6.2.3" evidence="9"/>
<evidence type="ECO:0000256" key="6">
    <source>
        <dbReference type="ARBA" id="ARBA00023125"/>
    </source>
</evidence>
<proteinExistence type="inferred from homology"/>
<keyword evidence="8" id="KW-0413">Isomerase</keyword>
<dbReference type="InterPro" id="IPR010285">
    <property type="entry name" value="DNA_helicase_pif1-like_DEAD"/>
</dbReference>
<dbReference type="SUPFAM" id="SSF52540">
    <property type="entry name" value="P-loop containing nucleoside triphosphate hydrolases"/>
    <property type="match status" value="2"/>
</dbReference>
<evidence type="ECO:0000313" key="13">
    <source>
        <dbReference type="EMBL" id="RWS26510.1"/>
    </source>
</evidence>
<evidence type="ECO:0000256" key="1">
    <source>
        <dbReference type="ARBA" id="ARBA00022741"/>
    </source>
</evidence>
<evidence type="ECO:0000256" key="7">
    <source>
        <dbReference type="ARBA" id="ARBA00023204"/>
    </source>
</evidence>
<keyword evidence="6" id="KW-0238">DNA-binding</keyword>
<dbReference type="EMBL" id="NCKV01002694">
    <property type="protein sequence ID" value="RWS26510.1"/>
    <property type="molecule type" value="Genomic_DNA"/>
</dbReference>
<dbReference type="GO" id="GO:0006281">
    <property type="term" value="P:DNA repair"/>
    <property type="evidence" value="ECO:0007669"/>
    <property type="project" value="UniProtKB-KW"/>
</dbReference>
<dbReference type="Proteomes" id="UP000288716">
    <property type="component" value="Unassembled WGS sequence"/>
</dbReference>
<dbReference type="Pfam" id="PF14214">
    <property type="entry name" value="Helitron_like_N"/>
    <property type="match status" value="1"/>
</dbReference>
<evidence type="ECO:0000256" key="8">
    <source>
        <dbReference type="ARBA" id="ARBA00023235"/>
    </source>
</evidence>
<dbReference type="InterPro" id="IPR049163">
    <property type="entry name" value="Pif1-like_2B_dom"/>
</dbReference>
<dbReference type="CDD" id="cd18809">
    <property type="entry name" value="SF1_C_RecD"/>
    <property type="match status" value="1"/>
</dbReference>
<dbReference type="GO" id="GO:0000723">
    <property type="term" value="P:telomere maintenance"/>
    <property type="evidence" value="ECO:0007669"/>
    <property type="project" value="InterPro"/>
</dbReference>
<dbReference type="GO" id="GO:0043139">
    <property type="term" value="F:5'-3' DNA helicase activity"/>
    <property type="evidence" value="ECO:0007669"/>
    <property type="project" value="UniProtKB-EC"/>
</dbReference>
<dbReference type="Pfam" id="PF05970">
    <property type="entry name" value="PIF1"/>
    <property type="match status" value="1"/>
</dbReference>
<reference evidence="13 14" key="1">
    <citation type="journal article" date="2018" name="Gigascience">
        <title>Genomes of trombidid mites reveal novel predicted allergens and laterally-transferred genes associated with secondary metabolism.</title>
        <authorList>
            <person name="Dong X."/>
            <person name="Chaisiri K."/>
            <person name="Xia D."/>
            <person name="Armstrong S.D."/>
            <person name="Fang Y."/>
            <person name="Donnelly M.J."/>
            <person name="Kadowaki T."/>
            <person name="McGarry J.W."/>
            <person name="Darby A.C."/>
            <person name="Makepeace B.L."/>
        </authorList>
    </citation>
    <scope>NUCLEOTIDE SEQUENCE [LARGE SCALE GENOMIC DNA]</scope>
    <source>
        <strain evidence="13">UoL-UT</strain>
    </source>
</reference>
<dbReference type="GO" id="GO:0005524">
    <property type="term" value="F:ATP binding"/>
    <property type="evidence" value="ECO:0007669"/>
    <property type="project" value="UniProtKB-KW"/>
</dbReference>
<keyword evidence="4 9" id="KW-0347">Helicase</keyword>
<dbReference type="GO" id="GO:0006310">
    <property type="term" value="P:DNA recombination"/>
    <property type="evidence" value="ECO:0007669"/>
    <property type="project" value="UniProtKB-KW"/>
</dbReference>
<evidence type="ECO:0000256" key="5">
    <source>
        <dbReference type="ARBA" id="ARBA00022840"/>
    </source>
</evidence>
<dbReference type="VEuPathDB" id="VectorBase:LDEU005530"/>
<evidence type="ECO:0000256" key="3">
    <source>
        <dbReference type="ARBA" id="ARBA00022801"/>
    </source>
</evidence>
<dbReference type="PANTHER" id="PTHR47642">
    <property type="entry name" value="ATP-DEPENDENT DNA HELICASE"/>
    <property type="match status" value="1"/>
</dbReference>
<dbReference type="InterPro" id="IPR051055">
    <property type="entry name" value="PIF1_helicase"/>
</dbReference>
<evidence type="ECO:0000256" key="2">
    <source>
        <dbReference type="ARBA" id="ARBA00022763"/>
    </source>
</evidence>
<evidence type="ECO:0000256" key="9">
    <source>
        <dbReference type="RuleBase" id="RU363044"/>
    </source>
</evidence>
<organism evidence="13 14">
    <name type="scientific">Leptotrombidium deliense</name>
    <dbReference type="NCBI Taxonomy" id="299467"/>
    <lineage>
        <taxon>Eukaryota</taxon>
        <taxon>Metazoa</taxon>
        <taxon>Ecdysozoa</taxon>
        <taxon>Arthropoda</taxon>
        <taxon>Chelicerata</taxon>
        <taxon>Arachnida</taxon>
        <taxon>Acari</taxon>
        <taxon>Acariformes</taxon>
        <taxon>Trombidiformes</taxon>
        <taxon>Prostigmata</taxon>
        <taxon>Anystina</taxon>
        <taxon>Parasitengona</taxon>
        <taxon>Trombiculoidea</taxon>
        <taxon>Trombiculidae</taxon>
        <taxon>Leptotrombidium</taxon>
    </lineage>
</organism>
<sequence length="1921" mass="223631">MEAILSLVFLMIGIRLIAALGFKKKRFNWDEESEKALIECYNEAERQAHSSIPKKPVGPICVQLFKKKYPDMKLSDASIKTKYSTLKQRKPELFAEVKSADPVKLQHVWTDERKKRLWELASISLRTEQIRQVTDYYAGRVGRPSGFFTILRVAYRNDQQLSDDDCPSIGAIAKQLRRSMELFGALSAVEMPEQEQLDIQTLTNQLTRIMKAELAFTANPIFDACCCYCGQLLYGTANKGHKVRKLGPECDDIAGNIFEADDLLPTYEMVKGVKQLFYCNSCASRTRGKRIPDIFNYYNPQSNKAARPECLAPPSLPFRELTLFMKQQISLLRFLYSVTRHTVPMQRLYHINKGYVSTAMKHYTEYYGMWGFLTTAPEKHGDILKKLNINATAAKYIREAIIWLRKHNHLYKFYFANYETLYRLSDKKGNIKFFDDVPVVPESDEFFEHGQESEILHVPAEHDVPSKGHSEEFYTALQHSKDESRAKTNLRKMTYCSHFDPDKENKAFPFFYPWGSGGFSKRKGVRQSEFVKNKLLCCDRRWAKDRLYMYWANNEAGLDVFYHTKRNHITSNDIRDHPLTVRDVLYGEINDEYEVGIPVLNTITGTLQYWRSQTYNLLALGQYMAKKRPQKPYPDFFVTITVNENTDEIQTYVQSGPKGKPHQYDTPWSRPFPKQRDPATHLPVEVSVAVQKRLLFILRKIKEEKIFGEIEEWFVRAEYQSRGAIHWHCVFWSREGTIPPKVVWAELPQYKGKTWDHLRKMVNEFQRHKCYSNRCFTKYSKNKCKYGFPFAQRDEKVLDEGGKRFLYPRPSKSDDNIVPYNPHLLALCQAHCNVQEVTDHQWLTYLVRYTTKLGSYETKITHKEEQPEKFIRFRDVSIMEVAHNALQYANVYCSREVLYLPTNLQQTWKTLKPHNLLYGASDYDSEDIFMRTKLDHYMDRPAEFDDICYAEYFAKYRFTYNVNVEGGVPLDYESKRVVAKRSNEAVVRWTTLNVAVNLESHCKQQLILFKPFRTEADLYSLDNTNKDNIAECITMSDVYPQYFTMKNRDTFATDYMEHLKAKGYDCEYLKTMAFDLCRKGYFNSGILESWLEENLNPEAEAEGKRQAEWEIHEVMDYDDDIENEQFAKPDSKLLENMTSKFTPLQKQSFDIFAKCILNIDTANRLFFLTGGAGTGKTFLLRALMKLAEGKCVPYQCLATTGVASRVAHGTTIHNFFKLNLKLKSHLDYSSKDAEKIRHSELLIIDEVSMMSAKMLYTINSMLKNLRNPKLNNAQLFGGRTVILVGDPAQLPVINDDGIWHKPLFYEHFRVLQLKQIVRQKENNFLCLLNEIRRGYVSKNGDKYIRNNLTMDEPSVAEFDKSRTEIGVFLVPRRDVRDQFNEMMLENLSGAEHKFSAISTDFDGRPLTPQYIKQCLAVNRSLLPEKLRVKVGCRVILLKNLDPTFGWVNGTIATVVTIHLNAIVIRDVENINRTKVIKRVTEDISPPGKPESAQRSQFPLDLAYALTIHKAQGLTLKRVYVDLSHVWESGQAYVAISRVDDPNQLRIMNYNKNKIMLHPYYKAVLDWIENHSRIGEYKGEIKQFTMPAPNPPKFFGEKGDENINYYPDSDDESDIQNESDSEISDPEIDIESLQIKSPVKPRLSVPVHEELPAEDTSFTVRQIDVNEPSQEEFNAVVAYMQRLNTPISKLEIECMHFLDEVRTIFLDGNLTDPLMFRDFCRAKMNESRIIDLHKRVFKLLLTAHVAHNIHNGEANYMQDLDKYHPVIRQNYYIEKTLADGDCLYSSVSNLLLHNPNFTAIIRTSCVATFFIFFDYFFRQDNSDTTTKRMMKNLAGWKEWANDEHGTRALKIVPYHVHYATPFNQQEMEKYMNFIKTVTDQQERCEDDVQLPEPRVHWDECVFQRYIRPPSPPIHPPQEINIE</sequence>
<keyword evidence="11" id="KW-0732">Signal</keyword>
<evidence type="ECO:0000259" key="12">
    <source>
        <dbReference type="SMART" id="SM00382"/>
    </source>
</evidence>
<dbReference type="OrthoDB" id="6415621at2759"/>
<keyword evidence="9" id="KW-0233">DNA recombination</keyword>
<feature type="signal peptide" evidence="11">
    <location>
        <begin position="1"/>
        <end position="19"/>
    </location>
</feature>
<keyword evidence="1 9" id="KW-0547">Nucleotide-binding</keyword>
<accession>A0A443SG63</accession>
<name>A0A443SG63_9ACAR</name>
<dbReference type="Pfam" id="PF21530">
    <property type="entry name" value="Pif1_2B_dom"/>
    <property type="match status" value="1"/>
</dbReference>
<evidence type="ECO:0000256" key="4">
    <source>
        <dbReference type="ARBA" id="ARBA00022806"/>
    </source>
</evidence>
<dbReference type="InterPro" id="IPR003593">
    <property type="entry name" value="AAA+_ATPase"/>
</dbReference>
<feature type="domain" description="AAA+ ATPase" evidence="12">
    <location>
        <begin position="1162"/>
        <end position="1314"/>
    </location>
</feature>
<keyword evidence="2 9" id="KW-0227">DNA damage</keyword>
<dbReference type="InterPro" id="IPR025476">
    <property type="entry name" value="Helitron_helicase-like"/>
</dbReference>
<keyword evidence="14" id="KW-1185">Reference proteome</keyword>
<dbReference type="SMART" id="SM00382">
    <property type="entry name" value="AAA"/>
    <property type="match status" value="1"/>
</dbReference>
<feature type="chain" id="PRO_5019226100" description="ATP-dependent DNA helicase" evidence="11">
    <location>
        <begin position="20"/>
        <end position="1921"/>
    </location>
</feature>
<dbReference type="STRING" id="299467.A0A443SG63"/>
<evidence type="ECO:0000313" key="14">
    <source>
        <dbReference type="Proteomes" id="UP000288716"/>
    </source>
</evidence>
<dbReference type="Gene3D" id="3.40.50.300">
    <property type="entry name" value="P-loop containing nucleotide triphosphate hydrolases"/>
    <property type="match status" value="2"/>
</dbReference>
<feature type="compositionally biased region" description="Acidic residues" evidence="10">
    <location>
        <begin position="1607"/>
        <end position="1624"/>
    </location>
</feature>
<feature type="region of interest" description="Disordered" evidence="10">
    <location>
        <begin position="1594"/>
        <end position="1624"/>
    </location>
</feature>
<gene>
    <name evidence="13" type="ORF">B4U80_05140</name>
</gene>
<comment type="cofactor">
    <cofactor evidence="9">
        <name>Mg(2+)</name>
        <dbReference type="ChEBI" id="CHEBI:18420"/>
    </cofactor>
</comment>
<evidence type="ECO:0000256" key="11">
    <source>
        <dbReference type="SAM" id="SignalP"/>
    </source>
</evidence>
<keyword evidence="5 9" id="KW-0067">ATP-binding</keyword>
<dbReference type="PANTHER" id="PTHR47642:SF5">
    <property type="entry name" value="ATP-DEPENDENT DNA HELICASE"/>
    <property type="match status" value="1"/>
</dbReference>
<comment type="catalytic activity">
    <reaction evidence="9">
        <text>ATP + H2O = ADP + phosphate + H(+)</text>
        <dbReference type="Rhea" id="RHEA:13065"/>
        <dbReference type="ChEBI" id="CHEBI:15377"/>
        <dbReference type="ChEBI" id="CHEBI:15378"/>
        <dbReference type="ChEBI" id="CHEBI:30616"/>
        <dbReference type="ChEBI" id="CHEBI:43474"/>
        <dbReference type="ChEBI" id="CHEBI:456216"/>
        <dbReference type="EC" id="5.6.2.3"/>
    </reaction>
</comment>
<keyword evidence="3 9" id="KW-0378">Hydrolase</keyword>
<keyword evidence="7 9" id="KW-0234">DNA repair</keyword>